<keyword evidence="3" id="KW-1185">Reference proteome</keyword>
<evidence type="ECO:0000313" key="2">
    <source>
        <dbReference type="EMBL" id="MDH5831421.1"/>
    </source>
</evidence>
<protein>
    <submittedName>
        <fullName evidence="2">Uncharacterized protein</fullName>
    </submittedName>
</protein>
<feature type="chain" id="PRO_5045761450" evidence="1">
    <location>
        <begin position="22"/>
        <end position="138"/>
    </location>
</feature>
<dbReference type="PROSITE" id="PS51257">
    <property type="entry name" value="PROKAR_LIPOPROTEIN"/>
    <property type="match status" value="1"/>
</dbReference>
<comment type="caution">
    <text evidence="2">The sequence shown here is derived from an EMBL/GenBank/DDBJ whole genome shotgun (WGS) entry which is preliminary data.</text>
</comment>
<dbReference type="EMBL" id="JARXRN010000028">
    <property type="protein sequence ID" value="MDH5831421.1"/>
    <property type="molecule type" value="Genomic_DNA"/>
</dbReference>
<evidence type="ECO:0000313" key="3">
    <source>
        <dbReference type="Proteomes" id="UP001156831"/>
    </source>
</evidence>
<feature type="signal peptide" evidence="1">
    <location>
        <begin position="1"/>
        <end position="21"/>
    </location>
</feature>
<evidence type="ECO:0000256" key="1">
    <source>
        <dbReference type="SAM" id="SignalP"/>
    </source>
</evidence>
<dbReference type="Proteomes" id="UP001156831">
    <property type="component" value="Unassembled WGS sequence"/>
</dbReference>
<proteinExistence type="predicted"/>
<reference evidence="2 3" key="1">
    <citation type="submission" date="2023-04" db="EMBL/GenBank/DDBJ databases">
        <title>Luteimonas sp. M1R5S18.</title>
        <authorList>
            <person name="Sun J.-Q."/>
        </authorList>
    </citation>
    <scope>NUCLEOTIDE SEQUENCE [LARGE SCALE GENOMIC DNA]</scope>
    <source>
        <strain evidence="2 3">M1R5S18</strain>
    </source>
</reference>
<organism evidence="2 3">
    <name type="scientific">Luteimonas rhizosphaericola</name>
    <dbReference type="NCBI Taxonomy" id="3042024"/>
    <lineage>
        <taxon>Bacteria</taxon>
        <taxon>Pseudomonadati</taxon>
        <taxon>Pseudomonadota</taxon>
        <taxon>Gammaproteobacteria</taxon>
        <taxon>Lysobacterales</taxon>
        <taxon>Lysobacteraceae</taxon>
        <taxon>Luteimonas</taxon>
    </lineage>
</organism>
<keyword evidence="1" id="KW-0732">Signal</keyword>
<name>A0ABT6JMW6_9GAMM</name>
<gene>
    <name evidence="2" type="ORF">QFW80_12945</name>
</gene>
<sequence>MRQWRAVWLACAMACLFAGCASTGKQMSALERAQYSWSAAIRWGDFEGAWGLVDPAWRETHPMSELEFERYRQVQVSHYRDLASRPGETEAMREIEIGVINRHTMAERTLRYTEQWRYDAEAKSWWITGGLPDFWAGE</sequence>
<accession>A0ABT6JMW6</accession>
<dbReference type="RefSeq" id="WP_280602394.1">
    <property type="nucleotide sequence ID" value="NZ_JARXRN010000028.1"/>
</dbReference>